<gene>
    <name evidence="2" type="primary">orf598</name>
</gene>
<organism evidence="2">
    <name type="scientific">Oxytricha trifallax</name>
    <dbReference type="NCBI Taxonomy" id="1172189"/>
    <lineage>
        <taxon>Eukaryota</taxon>
        <taxon>Sar</taxon>
        <taxon>Alveolata</taxon>
        <taxon>Ciliophora</taxon>
        <taxon>Intramacronucleata</taxon>
        <taxon>Spirotrichea</taxon>
        <taxon>Stichotrichia</taxon>
        <taxon>Sporadotrichida</taxon>
        <taxon>Oxytrichidae</taxon>
        <taxon>Oxytrichinae</taxon>
        <taxon>Oxytricha</taxon>
    </lineage>
</organism>
<feature type="transmembrane region" description="Helical" evidence="1">
    <location>
        <begin position="45"/>
        <end position="65"/>
    </location>
</feature>
<proteinExistence type="predicted"/>
<dbReference type="EMBL" id="JN383843">
    <property type="protein sequence ID" value="AEV66710.1"/>
    <property type="molecule type" value="Genomic_DNA"/>
</dbReference>
<evidence type="ECO:0000313" key="2">
    <source>
        <dbReference type="EMBL" id="AEV66710.1"/>
    </source>
</evidence>
<dbReference type="AlphaFoldDB" id="G9HRJ9"/>
<keyword evidence="1" id="KW-0472">Membrane</keyword>
<protein>
    <submittedName>
        <fullName evidence="2">Uncharacterized protein</fullName>
    </submittedName>
</protein>
<accession>G9HRJ9</accession>
<evidence type="ECO:0000256" key="1">
    <source>
        <dbReference type="SAM" id="Phobius"/>
    </source>
</evidence>
<name>G9HRJ9_9SPIT</name>
<keyword evidence="2" id="KW-0496">Mitochondrion</keyword>
<sequence>MFAITNKIIKFNVSESSNLWYNLFIFIPYKTSFQINFKKINTANFYNLFVNISMSTLFFLVGWLFKKL</sequence>
<reference evidence="2" key="1">
    <citation type="journal article" date="2012" name="Genome Biol. Evol.">
        <title>The Oxytricha trifallax Mitochondrial Genome.</title>
        <authorList>
            <person name="Swart E.C."/>
            <person name="Nowacki M."/>
            <person name="Shum J."/>
            <person name="Stiles H."/>
            <person name="Higgins B.P."/>
            <person name="Doak T.G."/>
            <person name="Schotanus K."/>
            <person name="Magrini V.J."/>
            <person name="Minx P."/>
            <person name="Mardis E.R."/>
            <person name="Landweber L.F."/>
        </authorList>
    </citation>
    <scope>NUCLEOTIDE SEQUENCE</scope>
</reference>
<keyword evidence="1" id="KW-1133">Transmembrane helix</keyword>
<keyword evidence="1" id="KW-0812">Transmembrane</keyword>
<geneLocation type="mitochondrion" evidence="2"/>